<evidence type="ECO:0000313" key="4">
    <source>
        <dbReference type="EMBL" id="MQA53462.1"/>
    </source>
</evidence>
<organism evidence="4 5">
    <name type="scientific">Pseudomonas piscis</name>
    <dbReference type="NCBI Taxonomy" id="2614538"/>
    <lineage>
        <taxon>Bacteria</taxon>
        <taxon>Pseudomonadati</taxon>
        <taxon>Pseudomonadota</taxon>
        <taxon>Gammaproteobacteria</taxon>
        <taxon>Pseudomonadales</taxon>
        <taxon>Pseudomonadaceae</taxon>
        <taxon>Pseudomonas</taxon>
    </lineage>
</organism>
<feature type="domain" description="DUF1842" evidence="2">
    <location>
        <begin position="3"/>
        <end position="116"/>
    </location>
</feature>
<comment type="caution">
    <text evidence="4">The sequence shown here is derived from an EMBL/GenBank/DDBJ whole genome shotgun (WGS) entry which is preliminary data.</text>
</comment>
<evidence type="ECO:0000313" key="5">
    <source>
        <dbReference type="Proteomes" id="UP000486534"/>
    </source>
</evidence>
<evidence type="ECO:0000259" key="3">
    <source>
        <dbReference type="Pfam" id="PF08898"/>
    </source>
</evidence>
<dbReference type="AlphaFoldDB" id="A0A7X1U3I0"/>
<protein>
    <submittedName>
        <fullName evidence="4">DUF1842 domain-containing protein</fullName>
    </submittedName>
</protein>
<evidence type="ECO:0000259" key="2">
    <source>
        <dbReference type="Pfam" id="PF08896"/>
    </source>
</evidence>
<name>A0A7X1U3I0_9PSED</name>
<feature type="coiled-coil region" evidence="1">
    <location>
        <begin position="162"/>
        <end position="206"/>
    </location>
</feature>
<evidence type="ECO:0000256" key="1">
    <source>
        <dbReference type="SAM" id="Coils"/>
    </source>
</evidence>
<dbReference type="InterPro" id="IPR014992">
    <property type="entry name" value="DUF1842"/>
</dbReference>
<gene>
    <name evidence="4" type="ORF">GDH07_09070</name>
</gene>
<dbReference type="Proteomes" id="UP000486534">
    <property type="component" value="Unassembled WGS sequence"/>
</dbReference>
<accession>A0A7X1U3I0</accession>
<sequence>MTTGLFHTRLIITNPVVGAPILTLDLLVNTVQKTVSGLAQVTQSTSPPVRFSADVWGNYSQIKLDQSSEGHLVLNLAGNPSGPGSQTAETFHLQGLLGLDWASGFASYRFNYQGHWHEVQHAAVSPAPVEQAAQAEPQGRAGNAAEQAHLHPHPLYAVALQQAQASGDLARLKALVAQAEQQVANGERLNKAVQQLQVEITRLEQR</sequence>
<dbReference type="Pfam" id="PF08896">
    <property type="entry name" value="DUF1842"/>
    <property type="match status" value="1"/>
</dbReference>
<keyword evidence="1" id="KW-0175">Coiled coil</keyword>
<dbReference type="Pfam" id="PF08898">
    <property type="entry name" value="DUF1843"/>
    <property type="match status" value="1"/>
</dbReference>
<proteinExistence type="predicted"/>
<feature type="domain" description="DUF1843" evidence="3">
    <location>
        <begin position="154"/>
        <end position="204"/>
    </location>
</feature>
<dbReference type="InterPro" id="IPR014994">
    <property type="entry name" value="DUF1843"/>
</dbReference>
<dbReference type="EMBL" id="WHUV01000001">
    <property type="protein sequence ID" value="MQA53462.1"/>
    <property type="molecule type" value="Genomic_DNA"/>
</dbReference>
<reference evidence="4 5" key="1">
    <citation type="submission" date="2019-10" db="EMBL/GenBank/DDBJ databases">
        <title>Pseudomonas dajingensis sp. nov., isolated from the profound head ulcers of farmed Murray cod (Maccullochella peelii peelii).</title>
        <authorList>
            <person name="Liu Y."/>
        </authorList>
    </citation>
    <scope>NUCLEOTIDE SEQUENCE [LARGE SCALE GENOMIC DNA]</scope>
    <source>
        <strain evidence="4 5">MC042</strain>
    </source>
</reference>
<dbReference type="RefSeq" id="WP_152897174.1">
    <property type="nucleotide sequence ID" value="NZ_CP191492.1"/>
</dbReference>